<evidence type="ECO:0000313" key="14">
    <source>
        <dbReference type="EMBL" id="MIB64224.1"/>
    </source>
</evidence>
<evidence type="ECO:0000256" key="1">
    <source>
        <dbReference type="ARBA" id="ARBA00004571"/>
    </source>
</evidence>
<dbReference type="EMBL" id="ROAL01000116">
    <property type="protein sequence ID" value="MIB64224.1"/>
    <property type="molecule type" value="Genomic_DNA"/>
</dbReference>
<feature type="domain" description="LamB-type porin N-terminal" evidence="13">
    <location>
        <begin position="28"/>
        <end position="58"/>
    </location>
</feature>
<evidence type="ECO:0000256" key="2">
    <source>
        <dbReference type="ARBA" id="ARBA00007055"/>
    </source>
</evidence>
<dbReference type="Proteomes" id="UP000271175">
    <property type="component" value="Unassembled WGS sequence"/>
</dbReference>
<keyword evidence="6 12" id="KW-0732">Signal</keyword>
<keyword evidence="11" id="KW-0175">Coiled coil</keyword>
<dbReference type="GO" id="GO:0009279">
    <property type="term" value="C:cell outer membrane"/>
    <property type="evidence" value="ECO:0007669"/>
    <property type="project" value="UniProtKB-SubCell"/>
</dbReference>
<feature type="signal peptide" evidence="12">
    <location>
        <begin position="1"/>
        <end position="22"/>
    </location>
</feature>
<dbReference type="GO" id="GO:0046930">
    <property type="term" value="C:pore complex"/>
    <property type="evidence" value="ECO:0007669"/>
    <property type="project" value="UniProtKB-KW"/>
</dbReference>
<dbReference type="InterPro" id="IPR003192">
    <property type="entry name" value="Porin_LamB"/>
</dbReference>
<keyword evidence="10" id="KW-0998">Cell outer membrane</keyword>
<keyword evidence="8" id="KW-0626">Porin</keyword>
<evidence type="ECO:0000256" key="8">
    <source>
        <dbReference type="ARBA" id="ARBA00023114"/>
    </source>
</evidence>
<keyword evidence="5" id="KW-0812">Transmembrane</keyword>
<organism evidence="14 15">
    <name type="scientific">Escherichia coli</name>
    <dbReference type="NCBI Taxonomy" id="562"/>
    <lineage>
        <taxon>Bacteria</taxon>
        <taxon>Pseudomonadati</taxon>
        <taxon>Pseudomonadota</taxon>
        <taxon>Gammaproteobacteria</taxon>
        <taxon>Enterobacterales</taxon>
        <taxon>Enterobacteriaceae</taxon>
        <taxon>Escherichia</taxon>
    </lineage>
</organism>
<dbReference type="InterPro" id="IPR036998">
    <property type="entry name" value="Porin_LamB_sf"/>
</dbReference>
<dbReference type="Pfam" id="PF11471">
    <property type="entry name" value="Sugarporin_N"/>
    <property type="match status" value="1"/>
</dbReference>
<keyword evidence="9" id="KW-0472">Membrane</keyword>
<dbReference type="SUPFAM" id="SSF56935">
    <property type="entry name" value="Porins"/>
    <property type="match status" value="1"/>
</dbReference>
<evidence type="ECO:0000256" key="5">
    <source>
        <dbReference type="ARBA" id="ARBA00022692"/>
    </source>
</evidence>
<dbReference type="GO" id="GO:0015288">
    <property type="term" value="F:porin activity"/>
    <property type="evidence" value="ECO:0007669"/>
    <property type="project" value="UniProtKB-KW"/>
</dbReference>
<evidence type="ECO:0000256" key="4">
    <source>
        <dbReference type="ARBA" id="ARBA00022452"/>
    </source>
</evidence>
<dbReference type="InterPro" id="IPR021570">
    <property type="entry name" value="LamB-type_porin_N_dom"/>
</dbReference>
<gene>
    <name evidence="14" type="ORF">D9E49_28450</name>
</gene>
<evidence type="ECO:0000259" key="13">
    <source>
        <dbReference type="Pfam" id="PF11471"/>
    </source>
</evidence>
<dbReference type="Pfam" id="PF02264">
    <property type="entry name" value="LamB"/>
    <property type="match status" value="1"/>
</dbReference>
<accession>A0A3L5H9M7</accession>
<comment type="similarity">
    <text evidence="2">Belongs to the porin LamB (TC 1.B.3) family.</text>
</comment>
<evidence type="ECO:0000256" key="6">
    <source>
        <dbReference type="ARBA" id="ARBA00022729"/>
    </source>
</evidence>
<evidence type="ECO:0000256" key="10">
    <source>
        <dbReference type="ARBA" id="ARBA00023237"/>
    </source>
</evidence>
<keyword evidence="3" id="KW-0813">Transport</keyword>
<sequence length="197" mass="21166">MYKKTTLAVLIALLTGATTVHAQTDISSIESRLAALEQRLKNAESRAQAAEARAKTAELQVQKLAETQQQNQLTTQEVAQRTVQLEQKSAENSGFEFHGYARSGLLMNDAASSSKSGPYLTPAGETGGAVGRLGNEADTYVELNVEHKQTLDNGATTRFKAMLADGQRDYNDWTGGSSNLNIRQAFAELGALPSFTG</sequence>
<evidence type="ECO:0000256" key="3">
    <source>
        <dbReference type="ARBA" id="ARBA00022448"/>
    </source>
</evidence>
<protein>
    <submittedName>
        <fullName evidence="14">Carbohydrate porin</fullName>
    </submittedName>
</protein>
<comment type="subcellular location">
    <subcellularLocation>
        <location evidence="1">Cell outer membrane</location>
        <topology evidence="1">Multi-pass membrane protein</topology>
    </subcellularLocation>
</comment>
<keyword evidence="7" id="KW-0406">Ion transport</keyword>
<evidence type="ECO:0000256" key="11">
    <source>
        <dbReference type="SAM" id="Coils"/>
    </source>
</evidence>
<dbReference type="SUPFAM" id="SSF57997">
    <property type="entry name" value="Tropomyosin"/>
    <property type="match status" value="1"/>
</dbReference>
<feature type="coiled-coil region" evidence="11">
    <location>
        <begin position="26"/>
        <end position="67"/>
    </location>
</feature>
<dbReference type="GO" id="GO:0034219">
    <property type="term" value="P:carbohydrate transmembrane transport"/>
    <property type="evidence" value="ECO:0007669"/>
    <property type="project" value="InterPro"/>
</dbReference>
<evidence type="ECO:0000256" key="7">
    <source>
        <dbReference type="ARBA" id="ARBA00023065"/>
    </source>
</evidence>
<comment type="caution">
    <text evidence="14">The sequence shown here is derived from an EMBL/GenBank/DDBJ whole genome shotgun (WGS) entry which is preliminary data.</text>
</comment>
<name>A0A3L5H9M7_ECOLX</name>
<evidence type="ECO:0000313" key="15">
    <source>
        <dbReference type="Proteomes" id="UP000271175"/>
    </source>
</evidence>
<evidence type="ECO:0000256" key="12">
    <source>
        <dbReference type="SAM" id="SignalP"/>
    </source>
</evidence>
<dbReference type="AlphaFoldDB" id="A0A3L5H9M7"/>
<evidence type="ECO:0000256" key="9">
    <source>
        <dbReference type="ARBA" id="ARBA00023136"/>
    </source>
</evidence>
<dbReference type="GO" id="GO:0006811">
    <property type="term" value="P:monoatomic ion transport"/>
    <property type="evidence" value="ECO:0007669"/>
    <property type="project" value="UniProtKB-KW"/>
</dbReference>
<keyword evidence="4" id="KW-1134">Transmembrane beta strand</keyword>
<proteinExistence type="inferred from homology"/>
<feature type="non-terminal residue" evidence="14">
    <location>
        <position position="197"/>
    </location>
</feature>
<dbReference type="Gene3D" id="2.40.170.10">
    <property type="entry name" value="Porin, LamB type"/>
    <property type="match status" value="1"/>
</dbReference>
<reference evidence="14 15" key="1">
    <citation type="submission" date="2018-10" db="EMBL/GenBank/DDBJ databases">
        <authorList>
            <consortium name="NARMS: The National Antimicrobial Resistance Monitoring System"/>
        </authorList>
    </citation>
    <scope>NUCLEOTIDE SEQUENCE [LARGE SCALE GENOMIC DNA]</scope>
    <source>
        <strain evidence="14 15">CVM N17EC0276</strain>
    </source>
</reference>
<feature type="chain" id="PRO_5018273675" evidence="12">
    <location>
        <begin position="23"/>
        <end position="197"/>
    </location>
</feature>